<accession>A0A1M2V3G1</accession>
<dbReference type="AlphaFoldDB" id="A0A1M2V3G1"/>
<reference evidence="2 3" key="1">
    <citation type="submission" date="2016-10" db="EMBL/GenBank/DDBJ databases">
        <title>Genome sequence of the basidiomycete white-rot fungus Trametes pubescens.</title>
        <authorList>
            <person name="Makela M.R."/>
            <person name="Granchi Z."/>
            <person name="Peng M."/>
            <person name="De Vries R.P."/>
            <person name="Grigoriev I."/>
            <person name="Riley R."/>
            <person name="Hilden K."/>
        </authorList>
    </citation>
    <scope>NUCLEOTIDE SEQUENCE [LARGE SCALE GENOMIC DNA]</scope>
    <source>
        <strain evidence="2 3">FBCC735</strain>
    </source>
</reference>
<evidence type="ECO:0000256" key="1">
    <source>
        <dbReference type="SAM" id="MobiDB-lite"/>
    </source>
</evidence>
<dbReference type="OrthoDB" id="308861at2759"/>
<name>A0A1M2V3G1_TRAPU</name>
<feature type="region of interest" description="Disordered" evidence="1">
    <location>
        <begin position="46"/>
        <end position="129"/>
    </location>
</feature>
<dbReference type="EMBL" id="MNAD01001699">
    <property type="protein sequence ID" value="OJT02141.1"/>
    <property type="molecule type" value="Genomic_DNA"/>
</dbReference>
<proteinExistence type="predicted"/>
<evidence type="ECO:0000313" key="2">
    <source>
        <dbReference type="EMBL" id="OJT02141.1"/>
    </source>
</evidence>
<dbReference type="Proteomes" id="UP000184267">
    <property type="component" value="Unassembled WGS sequence"/>
</dbReference>
<comment type="caution">
    <text evidence="2">The sequence shown here is derived from an EMBL/GenBank/DDBJ whole genome shotgun (WGS) entry which is preliminary data.</text>
</comment>
<protein>
    <submittedName>
        <fullName evidence="2">Uncharacterized protein</fullName>
    </submittedName>
</protein>
<dbReference type="STRING" id="154538.A0A1M2V3G1"/>
<sequence length="160" mass="17396">MPFALAPETDSEVRWCLLKLADLLIRGNEEAAPKVTIHLPPTPVTEVPPPLPPVKRSSKPIRALMSGGPTPKSPYRQRPVHVSTARTPGSATLGAERRKEFPATKVPAKSLEKKTGKTAPRAQSSGMSVHDLRACRTALKKVQTNKHAALFLQPVDPVRH</sequence>
<organism evidence="2 3">
    <name type="scientific">Trametes pubescens</name>
    <name type="common">White-rot fungus</name>
    <dbReference type="NCBI Taxonomy" id="154538"/>
    <lineage>
        <taxon>Eukaryota</taxon>
        <taxon>Fungi</taxon>
        <taxon>Dikarya</taxon>
        <taxon>Basidiomycota</taxon>
        <taxon>Agaricomycotina</taxon>
        <taxon>Agaricomycetes</taxon>
        <taxon>Polyporales</taxon>
        <taxon>Polyporaceae</taxon>
        <taxon>Trametes</taxon>
    </lineage>
</organism>
<keyword evidence="3" id="KW-1185">Reference proteome</keyword>
<evidence type="ECO:0000313" key="3">
    <source>
        <dbReference type="Proteomes" id="UP000184267"/>
    </source>
</evidence>
<gene>
    <name evidence="2" type="ORF">TRAPUB_7399</name>
</gene>